<dbReference type="CDD" id="cd22647">
    <property type="entry name" value="CTF3_NTD_HEAT"/>
    <property type="match status" value="1"/>
</dbReference>
<sequence>MEERIDALIDILETSSKANYSSAQIEHSIFTLHEFTSKYGLETKQLKKLLNILSSGNLDNTNSKHLIKTLFPRSVFPEDVVIEVLGMLSADEDLTVKLSLIHWIIMVFDQIESKLKIKKLYGVFFRLLEHDALRHSVCHLLFLITGREHVKSFRVHKLMDLYNRVNSEPGLCSLLKVYKDYCPNLFSLHFDIPKGAFKAPDIAWVECLSNIHINSSDSTTGYSTVDFGFSGQTGSDQLNNIDSLVLDLSVKDLPQQFTSVLDSHLLQLFVTTHPDKAAFKRIETWACDYLVNLAIWRDQNITTKNLFQGLLKKICDALEMNKSLFYGFEGFLTSYLCYWDGRACQKEIFTMVSHMPLKPFNELHKDFLNPLHKLYLISSEAWKASLIDCYTCLLRNWSLAEWPLASKSDDSHVRFERIQTIRGFAAYVEKVLVIGLEAEKNSIHLLHKVLEFYEEMTAFSLECGVPLLTIPNRYILCSSLFNISLMPISRICGILARCKSSYEWQRNLKITNGSFSLGYEREHVTQLNINIMDACNCLWRGQALNYTDPNTSGFGLDSETIREIEHICQNAELSLSCLFGLTQSPVFLPLSLEFLKGLENEAGVTVHHQGPISSASLRILRQQENSIQISHSNFRIQYLDHLNSRNFTGLYDFLYSSMTSLMKLKLEPGTSLIS</sequence>
<comment type="subcellular location">
    <subcellularLocation>
        <location evidence="2">Chromosome</location>
        <location evidence="2">Centromere</location>
    </subcellularLocation>
    <subcellularLocation>
        <location evidence="1">Nucleus</location>
    </subcellularLocation>
</comment>
<dbReference type="PANTHER" id="PTHR48208">
    <property type="entry name" value="CENTROMERE PROTEIN I"/>
    <property type="match status" value="1"/>
</dbReference>
<evidence type="ECO:0000313" key="7">
    <source>
        <dbReference type="EMBL" id="KAK9718823.1"/>
    </source>
</evidence>
<keyword evidence="8" id="KW-1185">Reference proteome</keyword>
<gene>
    <name evidence="7" type="ORF">K7432_005203</name>
</gene>
<evidence type="ECO:0000256" key="1">
    <source>
        <dbReference type="ARBA" id="ARBA00004123"/>
    </source>
</evidence>
<evidence type="ECO:0000256" key="2">
    <source>
        <dbReference type="ARBA" id="ARBA00004584"/>
    </source>
</evidence>
<evidence type="ECO:0000256" key="6">
    <source>
        <dbReference type="ARBA" id="ARBA00023328"/>
    </source>
</evidence>
<evidence type="ECO:0000256" key="4">
    <source>
        <dbReference type="ARBA" id="ARBA00022454"/>
    </source>
</evidence>
<comment type="caution">
    <text evidence="7">The sequence shown here is derived from an EMBL/GenBank/DDBJ whole genome shotgun (WGS) entry which is preliminary data.</text>
</comment>
<comment type="similarity">
    <text evidence="3">Belongs to the CENP-I/CTF3 family.</text>
</comment>
<evidence type="ECO:0000256" key="3">
    <source>
        <dbReference type="ARBA" id="ARBA00005470"/>
    </source>
</evidence>
<dbReference type="Pfam" id="PF07778">
    <property type="entry name" value="CENP-I"/>
    <property type="match status" value="2"/>
</dbReference>
<dbReference type="PANTHER" id="PTHR48208:SF2">
    <property type="entry name" value="CENTROMERE PROTEIN I"/>
    <property type="match status" value="1"/>
</dbReference>
<dbReference type="InterPro" id="IPR012485">
    <property type="entry name" value="CENP-I"/>
</dbReference>
<keyword evidence="4" id="KW-0158">Chromosome</keyword>
<name>A0ABR2W3Z9_9FUNG</name>
<protein>
    <submittedName>
        <fullName evidence="7">Uncharacterized protein</fullName>
    </submittedName>
</protein>
<dbReference type="Proteomes" id="UP001479436">
    <property type="component" value="Unassembled WGS sequence"/>
</dbReference>
<dbReference type="EMBL" id="JASJQH010007074">
    <property type="protein sequence ID" value="KAK9718823.1"/>
    <property type="molecule type" value="Genomic_DNA"/>
</dbReference>
<organism evidence="7 8">
    <name type="scientific">Basidiobolus ranarum</name>
    <dbReference type="NCBI Taxonomy" id="34480"/>
    <lineage>
        <taxon>Eukaryota</taxon>
        <taxon>Fungi</taxon>
        <taxon>Fungi incertae sedis</taxon>
        <taxon>Zoopagomycota</taxon>
        <taxon>Entomophthoromycotina</taxon>
        <taxon>Basidiobolomycetes</taxon>
        <taxon>Basidiobolales</taxon>
        <taxon>Basidiobolaceae</taxon>
        <taxon>Basidiobolus</taxon>
    </lineage>
</organism>
<proteinExistence type="inferred from homology"/>
<keyword evidence="6" id="KW-0137">Centromere</keyword>
<evidence type="ECO:0000256" key="5">
    <source>
        <dbReference type="ARBA" id="ARBA00023242"/>
    </source>
</evidence>
<accession>A0ABR2W3Z9</accession>
<reference evidence="7 8" key="1">
    <citation type="submission" date="2023-04" db="EMBL/GenBank/DDBJ databases">
        <title>Genome of Basidiobolus ranarum AG-B5.</title>
        <authorList>
            <person name="Stajich J.E."/>
            <person name="Carter-House D."/>
            <person name="Gryganskyi A."/>
        </authorList>
    </citation>
    <scope>NUCLEOTIDE SEQUENCE [LARGE SCALE GENOMIC DNA]</scope>
    <source>
        <strain evidence="7 8">AG-B5</strain>
    </source>
</reference>
<keyword evidence="5" id="KW-0539">Nucleus</keyword>
<evidence type="ECO:0000313" key="8">
    <source>
        <dbReference type="Proteomes" id="UP001479436"/>
    </source>
</evidence>